<dbReference type="Gene3D" id="3.90.79.10">
    <property type="entry name" value="Nucleoside Triphosphate Pyrophosphohydrolase"/>
    <property type="match status" value="1"/>
</dbReference>
<dbReference type="SUPFAM" id="SSF55811">
    <property type="entry name" value="Nudix"/>
    <property type="match status" value="1"/>
</dbReference>
<dbReference type="AlphaFoldDB" id="A0A7X9HI35"/>
<comment type="caution">
    <text evidence="1">The sequence shown here is derived from an EMBL/GenBank/DDBJ whole genome shotgun (WGS) entry which is preliminary data.</text>
</comment>
<organism evidence="1 2">
    <name type="scientific">candidate division WWE3 bacterium</name>
    <dbReference type="NCBI Taxonomy" id="2053526"/>
    <lineage>
        <taxon>Bacteria</taxon>
        <taxon>Katanobacteria</taxon>
    </lineage>
</organism>
<dbReference type="EMBL" id="JAAZNL010000040">
    <property type="protein sequence ID" value="NMB70209.1"/>
    <property type="molecule type" value="Genomic_DNA"/>
</dbReference>
<reference evidence="1 2" key="1">
    <citation type="journal article" date="2020" name="Biotechnol. Biofuels">
        <title>New insights from the biogas microbiome by comprehensive genome-resolved metagenomics of nearly 1600 species originating from multiple anaerobic digesters.</title>
        <authorList>
            <person name="Campanaro S."/>
            <person name="Treu L."/>
            <person name="Rodriguez-R L.M."/>
            <person name="Kovalovszki A."/>
            <person name="Ziels R.M."/>
            <person name="Maus I."/>
            <person name="Zhu X."/>
            <person name="Kougias P.G."/>
            <person name="Basile A."/>
            <person name="Luo G."/>
            <person name="Schluter A."/>
            <person name="Konstantinidis K.T."/>
            <person name="Angelidaki I."/>
        </authorList>
    </citation>
    <scope>NUCLEOTIDE SEQUENCE [LARGE SCALE GENOMIC DNA]</scope>
    <source>
        <strain evidence="1">AS27yjCOA_165</strain>
    </source>
</reference>
<dbReference type="Proteomes" id="UP000526033">
    <property type="component" value="Unassembled WGS sequence"/>
</dbReference>
<evidence type="ECO:0000313" key="1">
    <source>
        <dbReference type="EMBL" id="NMB70209.1"/>
    </source>
</evidence>
<accession>A0A7X9HI35</accession>
<gene>
    <name evidence="1" type="ORF">GYA27_03355</name>
</gene>
<name>A0A7X9HI35_UNCKA</name>
<evidence type="ECO:0008006" key="3">
    <source>
        <dbReference type="Google" id="ProtNLM"/>
    </source>
</evidence>
<sequence length="172" mass="19757">MPTLQELNEDRQNGFRPSVLCCVINENTVLILFNKEYNFWMFPQGGIENHEDPEKSIFRALHDDFGDIFMESCAKDYIYLGSEQVEFAPGKHNITELKTDEGAVVEPKGKKYYFYALYKTTQDLNLSGTPYSEYFWLGYKAGSFLAAKIPQKGKKRITLKAMELLKEKGLIG</sequence>
<evidence type="ECO:0000313" key="2">
    <source>
        <dbReference type="Proteomes" id="UP000526033"/>
    </source>
</evidence>
<protein>
    <recommendedName>
        <fullName evidence="3">Nudix hydrolase domain-containing protein</fullName>
    </recommendedName>
</protein>
<proteinExistence type="predicted"/>
<dbReference type="InterPro" id="IPR015797">
    <property type="entry name" value="NUDIX_hydrolase-like_dom_sf"/>
</dbReference>